<keyword evidence="3 4" id="KW-0408">Iron</keyword>
<evidence type="ECO:0000256" key="4">
    <source>
        <dbReference type="PROSITE-ProRule" id="PRU00433"/>
    </source>
</evidence>
<evidence type="ECO:0000256" key="1">
    <source>
        <dbReference type="ARBA" id="ARBA00022617"/>
    </source>
</evidence>
<feature type="region of interest" description="Disordered" evidence="5">
    <location>
        <begin position="323"/>
        <end position="346"/>
    </location>
</feature>
<dbReference type="Gene3D" id="1.10.760.10">
    <property type="entry name" value="Cytochrome c-like domain"/>
    <property type="match status" value="2"/>
</dbReference>
<comment type="caution">
    <text evidence="8">The sequence shown here is derived from an EMBL/GenBank/DDBJ whole genome shotgun (WGS) entry which is preliminary data.</text>
</comment>
<sequence>MMKPRTTFTFLLAGLSALLGASPALAADTSMTVKLADHAVPDIEQLPPGHYKDLVQYGHALTTRTFAHIGPEVLNVGKRYAGNNLACASCHQQAATKPFAMPWTGVSATFPQYRGREDDISTVEERVNGCMERSMSGQPLPLDSREMKAFVTYISFLSRGIPVGATVEGAGMVQSKMPNRRADLEAGAKVYEAKCSVCHGPDGQGVRAGQPGDAQGYIFPPLWGNDTFNNGAGMNRLAMATRFVKHNMPQGTSFDAPQLTDDEAYDVSAYMLSKPRPVKANLEVDFPARWNKPVDSAFPPYLLGAPADQHRFGPFPPLVEKQRQMAEQLKAQGVAERAKAAEADRK</sequence>
<evidence type="ECO:0000256" key="5">
    <source>
        <dbReference type="SAM" id="MobiDB-lite"/>
    </source>
</evidence>
<evidence type="ECO:0000256" key="3">
    <source>
        <dbReference type="ARBA" id="ARBA00023004"/>
    </source>
</evidence>
<dbReference type="Pfam" id="PF21342">
    <property type="entry name" value="SoxA-TsdA_cyt-c"/>
    <property type="match status" value="1"/>
</dbReference>
<feature type="chain" id="PRO_5047028507" evidence="6">
    <location>
        <begin position="27"/>
        <end position="346"/>
    </location>
</feature>
<dbReference type="RefSeq" id="WP_377726408.1">
    <property type="nucleotide sequence ID" value="NZ_JBHSEW010000009.1"/>
</dbReference>
<evidence type="ECO:0000256" key="6">
    <source>
        <dbReference type="SAM" id="SignalP"/>
    </source>
</evidence>
<evidence type="ECO:0000313" key="9">
    <source>
        <dbReference type="Proteomes" id="UP001595967"/>
    </source>
</evidence>
<proteinExistence type="predicted"/>
<dbReference type="InterPro" id="IPR051459">
    <property type="entry name" value="Cytochrome_c-type_DH"/>
</dbReference>
<name>A0ABV9H1E0_9BURK</name>
<dbReference type="EMBL" id="JBHSEW010000009">
    <property type="protein sequence ID" value="MFC4622805.1"/>
    <property type="molecule type" value="Genomic_DNA"/>
</dbReference>
<keyword evidence="2 4" id="KW-0479">Metal-binding</keyword>
<dbReference type="SUPFAM" id="SSF46626">
    <property type="entry name" value="Cytochrome c"/>
    <property type="match status" value="2"/>
</dbReference>
<organism evidence="8 9">
    <name type="scientific">Comamonas nitrativorans</name>
    <dbReference type="NCBI Taxonomy" id="108437"/>
    <lineage>
        <taxon>Bacteria</taxon>
        <taxon>Pseudomonadati</taxon>
        <taxon>Pseudomonadota</taxon>
        <taxon>Betaproteobacteria</taxon>
        <taxon>Burkholderiales</taxon>
        <taxon>Comamonadaceae</taxon>
        <taxon>Comamonas</taxon>
    </lineage>
</organism>
<keyword evidence="6" id="KW-0732">Signal</keyword>
<gene>
    <name evidence="8" type="ORF">ACFO3A_11335</name>
</gene>
<feature type="domain" description="Cytochrome c" evidence="7">
    <location>
        <begin position="182"/>
        <end position="275"/>
    </location>
</feature>
<accession>A0ABV9H1E0</accession>
<dbReference type="PANTHER" id="PTHR35008">
    <property type="entry name" value="BLL4482 PROTEIN-RELATED"/>
    <property type="match status" value="1"/>
</dbReference>
<dbReference type="InterPro" id="IPR009056">
    <property type="entry name" value="Cyt_c-like_dom"/>
</dbReference>
<dbReference type="PANTHER" id="PTHR35008:SF9">
    <property type="entry name" value="CYTOCHROME C DOMAIN-CONTAINING PROTEIN"/>
    <property type="match status" value="1"/>
</dbReference>
<dbReference type="Proteomes" id="UP001595967">
    <property type="component" value="Unassembled WGS sequence"/>
</dbReference>
<protein>
    <submittedName>
        <fullName evidence="8">C-type cytochrome</fullName>
    </submittedName>
</protein>
<keyword evidence="1 4" id="KW-0349">Heme</keyword>
<dbReference type="Pfam" id="PF00034">
    <property type="entry name" value="Cytochrom_C"/>
    <property type="match status" value="1"/>
</dbReference>
<evidence type="ECO:0000259" key="7">
    <source>
        <dbReference type="PROSITE" id="PS51007"/>
    </source>
</evidence>
<evidence type="ECO:0000256" key="2">
    <source>
        <dbReference type="ARBA" id="ARBA00022723"/>
    </source>
</evidence>
<keyword evidence="9" id="KW-1185">Reference proteome</keyword>
<evidence type="ECO:0000313" key="8">
    <source>
        <dbReference type="EMBL" id="MFC4622805.1"/>
    </source>
</evidence>
<dbReference type="PROSITE" id="PS51007">
    <property type="entry name" value="CYTC"/>
    <property type="match status" value="1"/>
</dbReference>
<feature type="compositionally biased region" description="Basic and acidic residues" evidence="5">
    <location>
        <begin position="336"/>
        <end position="346"/>
    </location>
</feature>
<feature type="signal peptide" evidence="6">
    <location>
        <begin position="1"/>
        <end position="26"/>
    </location>
</feature>
<dbReference type="InterPro" id="IPR036909">
    <property type="entry name" value="Cyt_c-like_dom_sf"/>
</dbReference>
<reference evidence="9" key="1">
    <citation type="journal article" date="2019" name="Int. J. Syst. Evol. Microbiol.">
        <title>The Global Catalogue of Microorganisms (GCM) 10K type strain sequencing project: providing services to taxonomists for standard genome sequencing and annotation.</title>
        <authorList>
            <consortium name="The Broad Institute Genomics Platform"/>
            <consortium name="The Broad Institute Genome Sequencing Center for Infectious Disease"/>
            <person name="Wu L."/>
            <person name="Ma J."/>
        </authorList>
    </citation>
    <scope>NUCLEOTIDE SEQUENCE [LARGE SCALE GENOMIC DNA]</scope>
    <source>
        <strain evidence="9">JCM 11650</strain>
    </source>
</reference>